<dbReference type="RefSeq" id="WP_118605433.1">
    <property type="nucleotide sequence ID" value="NZ_JBHMAS010000025.1"/>
</dbReference>
<evidence type="ECO:0000313" key="1">
    <source>
        <dbReference type="EMBL" id="MFB9780680.1"/>
    </source>
</evidence>
<sequence length="75" mass="7891">MKFYATMDGIQFQVFNVRKPNGRSHKIDGDAGDGESVTSCGLELTEEFTAAGNGITCTACGEAIRKSMAAVDAAK</sequence>
<keyword evidence="2" id="KW-1185">Reference proteome</keyword>
<reference evidence="1 2" key="1">
    <citation type="submission" date="2024-09" db="EMBL/GenBank/DDBJ databases">
        <authorList>
            <person name="Sun Q."/>
            <person name="Mori K."/>
        </authorList>
    </citation>
    <scope>NUCLEOTIDE SEQUENCE [LARGE SCALE GENOMIC DNA]</scope>
    <source>
        <strain evidence="1 2">JCM 11411</strain>
    </source>
</reference>
<proteinExistence type="predicted"/>
<comment type="caution">
    <text evidence="1">The sequence shown here is derived from an EMBL/GenBank/DDBJ whole genome shotgun (WGS) entry which is preliminary data.</text>
</comment>
<protein>
    <submittedName>
        <fullName evidence="1">Uncharacterized protein</fullName>
    </submittedName>
</protein>
<gene>
    <name evidence="1" type="ORF">ACFFQ6_13355</name>
</gene>
<organism evidence="1 2">
    <name type="scientific">Rhodococcus baikonurensis</name>
    <dbReference type="NCBI Taxonomy" id="172041"/>
    <lineage>
        <taxon>Bacteria</taxon>
        <taxon>Bacillati</taxon>
        <taxon>Actinomycetota</taxon>
        <taxon>Actinomycetes</taxon>
        <taxon>Mycobacteriales</taxon>
        <taxon>Nocardiaceae</taxon>
        <taxon>Rhodococcus</taxon>
        <taxon>Rhodococcus erythropolis group</taxon>
    </lineage>
</organism>
<evidence type="ECO:0000313" key="2">
    <source>
        <dbReference type="Proteomes" id="UP001589587"/>
    </source>
</evidence>
<accession>A0ABV5XDY3</accession>
<dbReference type="EMBL" id="JBHMAS010000025">
    <property type="protein sequence ID" value="MFB9780680.1"/>
    <property type="molecule type" value="Genomic_DNA"/>
</dbReference>
<dbReference type="Proteomes" id="UP001589587">
    <property type="component" value="Unassembled WGS sequence"/>
</dbReference>
<name>A0ABV5XDY3_9NOCA</name>